<dbReference type="AlphaFoldDB" id="A0A1A6BJP7"/>
<sequence length="294" mass="31292">MRWGIVSLAVFVVAYISLVALYALTGMGPAHSLTEAQPTADGTTVTLDVTGIQPYRNALVGDLTVSPGPALLDPLTGNLKEDLTVAATSATTPTSRTWPKGTQPGVVPVALNISGDVSDWPFDSYISKPVSINLFHGTPQTPERVAVTFVDRLPGWKVEVHGGASGDAKDPYRAEVQRSPSTVALAVVLLAVLLAIAGFGLFVAVQTLRDRRKFQPPMTTWFAAMLFAVIPLRNALPDAPPFGAWVDVTVVLWVIVALVASMGIYVSCWWRHLAPEKPAEPAKAEQPPAAVPDP</sequence>
<evidence type="ECO:0000256" key="1">
    <source>
        <dbReference type="SAM" id="Phobius"/>
    </source>
</evidence>
<keyword evidence="1" id="KW-0472">Membrane</keyword>
<dbReference type="Pfam" id="PF14494">
    <property type="entry name" value="DUF4436"/>
    <property type="match status" value="1"/>
</dbReference>
<dbReference type="EMBL" id="MAEM01000169">
    <property type="protein sequence ID" value="OBS02558.1"/>
    <property type="molecule type" value="Genomic_DNA"/>
</dbReference>
<evidence type="ECO:0000313" key="2">
    <source>
        <dbReference type="EMBL" id="OBS02558.1"/>
    </source>
</evidence>
<feature type="transmembrane region" description="Helical" evidence="1">
    <location>
        <begin position="242"/>
        <end position="266"/>
    </location>
</feature>
<comment type="caution">
    <text evidence="2">The sequence shown here is derived from an EMBL/GenBank/DDBJ whole genome shotgun (WGS) entry which is preliminary data.</text>
</comment>
<feature type="transmembrane region" description="Helical" evidence="1">
    <location>
        <begin position="217"/>
        <end position="236"/>
    </location>
</feature>
<keyword evidence="1" id="KW-1133">Transmembrane helix</keyword>
<keyword evidence="1" id="KW-0812">Transmembrane</keyword>
<organism evidence="2 3">
    <name type="scientific">Mycobacterium gordonae</name>
    <dbReference type="NCBI Taxonomy" id="1778"/>
    <lineage>
        <taxon>Bacteria</taxon>
        <taxon>Bacillati</taxon>
        <taxon>Actinomycetota</taxon>
        <taxon>Actinomycetes</taxon>
        <taxon>Mycobacteriales</taxon>
        <taxon>Mycobacteriaceae</taxon>
        <taxon>Mycobacterium</taxon>
    </lineage>
</organism>
<name>A0A1A6BJP7_MYCGO</name>
<dbReference type="PANTHER" id="PTHR37330">
    <property type="entry name" value="CONSERVED TRANSMEMBRANE PROTEIN-RELATED"/>
    <property type="match status" value="1"/>
</dbReference>
<proteinExistence type="predicted"/>
<dbReference type="InterPro" id="IPR027948">
    <property type="entry name" value="DUF4436"/>
</dbReference>
<dbReference type="PANTHER" id="PTHR37330:SF1">
    <property type="entry name" value="CONSERVED TRANSMEMBRANE PROTEIN-RELATED"/>
    <property type="match status" value="1"/>
</dbReference>
<evidence type="ECO:0000313" key="3">
    <source>
        <dbReference type="Proteomes" id="UP000093757"/>
    </source>
</evidence>
<feature type="transmembrane region" description="Helical" evidence="1">
    <location>
        <begin position="183"/>
        <end position="205"/>
    </location>
</feature>
<dbReference type="Proteomes" id="UP000093757">
    <property type="component" value="Unassembled WGS sequence"/>
</dbReference>
<dbReference type="OrthoDB" id="8438075at2"/>
<protein>
    <submittedName>
        <fullName evidence="2">DUF4436 domain-containing protein</fullName>
    </submittedName>
</protein>
<gene>
    <name evidence="2" type="ORF">A9W98_14240</name>
</gene>
<dbReference type="RefSeq" id="WP_065133265.1">
    <property type="nucleotide sequence ID" value="NZ_JANFXG010000114.1"/>
</dbReference>
<reference evidence="2 3" key="1">
    <citation type="submission" date="2016-06" db="EMBL/GenBank/DDBJ databases">
        <authorList>
            <person name="Kjaerup R.B."/>
            <person name="Dalgaard T.S."/>
            <person name="Juul-Madsen H.R."/>
        </authorList>
    </citation>
    <scope>NUCLEOTIDE SEQUENCE [LARGE SCALE GENOMIC DNA]</scope>
    <source>
        <strain evidence="2 3">1245752.6</strain>
    </source>
</reference>
<accession>A0A1A6BJP7</accession>